<dbReference type="AlphaFoldDB" id="A0A0E0D218"/>
<keyword evidence="3" id="KW-0378">Hydrolase</keyword>
<dbReference type="PANTHER" id="PTHR12606">
    <property type="entry name" value="SENTRIN/SUMO-SPECIFIC PROTEASE"/>
    <property type="match status" value="1"/>
</dbReference>
<sequence>MSPSATSPPNRPHRKRHAGAGGGGADDGSTRRRRSAVLLGPTHFPAVRSFGLRLALVVAPAPRHRREQRPLHYACRPTSLPCRRRRRLRSIISLLHLPILRPFYLRYILAAAASAPCRCRRKESLVGMGNYISRLLAKSSSDRGKAPPADDTAKEDLCEVFTPLTNEEESEVKNILYGSDQSKKIIVLHGPSNIDITKEKIWCLRTCNWLNDEVINLYLELLKERAQREPKRFLKCHFFNTFFYKKLACGKTGYDYQSVRRWTTLNRLGYGLVECEKIFVPIHRNVHWCLAIINMKDRTFQYLDSFGGMDHAVLKILARYIRDELNDKSNIQVDTSSWLKISDSCPLQQNGWDCGMFMLKFIDFHSRGIGLCFTQGEFEMRPQGNKTELTEVGSCSVGADAAVPLDQQDGGGGSGSSAPPATQAAPVRLLGSARRLRARLAPMDRRAPALACAGLRGRLQDLTAGVQRRLSQEQKHLCFDISYVYSCERTS</sequence>
<dbReference type="Gene3D" id="3.40.395.10">
    <property type="entry name" value="Adenoviral Proteinase, Chain A"/>
    <property type="match status" value="1"/>
</dbReference>
<reference evidence="7" key="1">
    <citation type="submission" date="2015-04" db="UniProtKB">
        <authorList>
            <consortium name="EnsemblPlants"/>
        </authorList>
    </citation>
    <scope>IDENTIFICATION</scope>
</reference>
<keyword evidence="2" id="KW-0645">Protease</keyword>
<proteinExistence type="inferred from homology"/>
<protein>
    <recommendedName>
        <fullName evidence="6">Ubiquitin-like protease family profile domain-containing protein</fullName>
    </recommendedName>
</protein>
<organism evidence="7">
    <name type="scientific">Oryza meridionalis</name>
    <dbReference type="NCBI Taxonomy" id="40149"/>
    <lineage>
        <taxon>Eukaryota</taxon>
        <taxon>Viridiplantae</taxon>
        <taxon>Streptophyta</taxon>
        <taxon>Embryophyta</taxon>
        <taxon>Tracheophyta</taxon>
        <taxon>Spermatophyta</taxon>
        <taxon>Magnoliopsida</taxon>
        <taxon>Liliopsida</taxon>
        <taxon>Poales</taxon>
        <taxon>Poaceae</taxon>
        <taxon>BOP clade</taxon>
        <taxon>Oryzoideae</taxon>
        <taxon>Oryzeae</taxon>
        <taxon>Oryzinae</taxon>
        <taxon>Oryza</taxon>
    </lineage>
</organism>
<reference evidence="7" key="2">
    <citation type="submission" date="2018-05" db="EMBL/GenBank/DDBJ databases">
        <title>OmerRS3 (Oryza meridionalis Reference Sequence Version 3).</title>
        <authorList>
            <person name="Zhang J."/>
            <person name="Kudrna D."/>
            <person name="Lee S."/>
            <person name="Talag J."/>
            <person name="Welchert J."/>
            <person name="Wing R.A."/>
        </authorList>
    </citation>
    <scope>NUCLEOTIDE SEQUENCE [LARGE SCALE GENOMIC DNA]</scope>
    <source>
        <strain evidence="7">cv. OR44</strain>
    </source>
</reference>
<evidence type="ECO:0000313" key="8">
    <source>
        <dbReference type="Proteomes" id="UP000008021"/>
    </source>
</evidence>
<evidence type="ECO:0000256" key="5">
    <source>
        <dbReference type="SAM" id="MobiDB-lite"/>
    </source>
</evidence>
<evidence type="ECO:0000259" key="6">
    <source>
        <dbReference type="PROSITE" id="PS50600"/>
    </source>
</evidence>
<feature type="region of interest" description="Disordered" evidence="5">
    <location>
        <begin position="1"/>
        <end position="30"/>
    </location>
</feature>
<dbReference type="GO" id="GO:0006508">
    <property type="term" value="P:proteolysis"/>
    <property type="evidence" value="ECO:0007669"/>
    <property type="project" value="UniProtKB-KW"/>
</dbReference>
<name>A0A0E0D218_9ORYZ</name>
<dbReference type="Proteomes" id="UP000008021">
    <property type="component" value="Chromosome 3"/>
</dbReference>
<dbReference type="STRING" id="40149.A0A0E0D218"/>
<dbReference type="Gramene" id="OMERI03G19300.4">
    <property type="protein sequence ID" value="OMERI03G19300.4"/>
    <property type="gene ID" value="OMERI03G19300"/>
</dbReference>
<dbReference type="EnsemblPlants" id="OMERI03G19300.4">
    <property type="protein sequence ID" value="OMERI03G19300.4"/>
    <property type="gene ID" value="OMERI03G19300"/>
</dbReference>
<dbReference type="InterPro" id="IPR003653">
    <property type="entry name" value="Peptidase_C48_C"/>
</dbReference>
<keyword evidence="8" id="KW-1185">Reference proteome</keyword>
<evidence type="ECO:0000256" key="1">
    <source>
        <dbReference type="ARBA" id="ARBA00005234"/>
    </source>
</evidence>
<dbReference type="SUPFAM" id="SSF54001">
    <property type="entry name" value="Cysteine proteinases"/>
    <property type="match status" value="1"/>
</dbReference>
<evidence type="ECO:0000256" key="4">
    <source>
        <dbReference type="ARBA" id="ARBA00022807"/>
    </source>
</evidence>
<keyword evidence="4" id="KW-0788">Thiol protease</keyword>
<dbReference type="Pfam" id="PF02902">
    <property type="entry name" value="Peptidase_C48"/>
    <property type="match status" value="1"/>
</dbReference>
<feature type="domain" description="Ubiquitin-like protease family profile" evidence="6">
    <location>
        <begin position="194"/>
        <end position="365"/>
    </location>
</feature>
<comment type="similarity">
    <text evidence="1">Belongs to the peptidase C48 family.</text>
</comment>
<dbReference type="PANTHER" id="PTHR12606:SF103">
    <property type="entry name" value="OS04G0639700 PROTEIN"/>
    <property type="match status" value="1"/>
</dbReference>
<dbReference type="GO" id="GO:0016926">
    <property type="term" value="P:protein desumoylation"/>
    <property type="evidence" value="ECO:0007669"/>
    <property type="project" value="TreeGrafter"/>
</dbReference>
<evidence type="ECO:0000256" key="2">
    <source>
        <dbReference type="ARBA" id="ARBA00022670"/>
    </source>
</evidence>
<dbReference type="GO" id="GO:0005634">
    <property type="term" value="C:nucleus"/>
    <property type="evidence" value="ECO:0007669"/>
    <property type="project" value="TreeGrafter"/>
</dbReference>
<accession>A0A0E0D218</accession>
<dbReference type="InterPro" id="IPR038765">
    <property type="entry name" value="Papain-like_cys_pep_sf"/>
</dbReference>
<dbReference type="GO" id="GO:0016929">
    <property type="term" value="F:deSUMOylase activity"/>
    <property type="evidence" value="ECO:0007669"/>
    <property type="project" value="TreeGrafter"/>
</dbReference>
<dbReference type="MEROPS" id="C48.A02"/>
<evidence type="ECO:0000256" key="3">
    <source>
        <dbReference type="ARBA" id="ARBA00022801"/>
    </source>
</evidence>
<evidence type="ECO:0000313" key="7">
    <source>
        <dbReference type="EnsemblPlants" id="OMERI03G19300.4"/>
    </source>
</evidence>
<dbReference type="PROSITE" id="PS50600">
    <property type="entry name" value="ULP_PROTEASE"/>
    <property type="match status" value="1"/>
</dbReference>